<feature type="domain" description="EF-hand" evidence="1">
    <location>
        <begin position="152"/>
        <end position="187"/>
    </location>
</feature>
<dbReference type="PROSITE" id="PS50222">
    <property type="entry name" value="EF_HAND_2"/>
    <property type="match status" value="1"/>
</dbReference>
<dbReference type="GO" id="GO:0005509">
    <property type="term" value="F:calcium ion binding"/>
    <property type="evidence" value="ECO:0007669"/>
    <property type="project" value="InterPro"/>
</dbReference>
<gene>
    <name evidence="2" type="ORF">IZO911_LOCUS24126</name>
    <name evidence="3" type="ORF">KXQ929_LOCUS15256</name>
</gene>
<comment type="caution">
    <text evidence="2">The sequence shown here is derived from an EMBL/GenBank/DDBJ whole genome shotgun (WGS) entry which is preliminary data.</text>
</comment>
<evidence type="ECO:0000259" key="1">
    <source>
        <dbReference type="PROSITE" id="PS50222"/>
    </source>
</evidence>
<dbReference type="InterPro" id="IPR011992">
    <property type="entry name" value="EF-hand-dom_pair"/>
</dbReference>
<organism evidence="2 4">
    <name type="scientific">Adineta steineri</name>
    <dbReference type="NCBI Taxonomy" id="433720"/>
    <lineage>
        <taxon>Eukaryota</taxon>
        <taxon>Metazoa</taxon>
        <taxon>Spiralia</taxon>
        <taxon>Gnathifera</taxon>
        <taxon>Rotifera</taxon>
        <taxon>Eurotatoria</taxon>
        <taxon>Bdelloidea</taxon>
        <taxon>Adinetida</taxon>
        <taxon>Adinetidae</taxon>
        <taxon>Adineta</taxon>
    </lineage>
</organism>
<accession>A0A814QHL4</accession>
<dbReference type="EMBL" id="CAJNOE010000287">
    <property type="protein sequence ID" value="CAF1120713.1"/>
    <property type="molecule type" value="Genomic_DNA"/>
</dbReference>
<dbReference type="EMBL" id="CAJOBB010000877">
    <property type="protein sequence ID" value="CAF3769062.1"/>
    <property type="molecule type" value="Genomic_DNA"/>
</dbReference>
<evidence type="ECO:0000313" key="2">
    <source>
        <dbReference type="EMBL" id="CAF1120713.1"/>
    </source>
</evidence>
<evidence type="ECO:0000313" key="4">
    <source>
        <dbReference type="Proteomes" id="UP000663860"/>
    </source>
</evidence>
<protein>
    <recommendedName>
        <fullName evidence="1">EF-hand domain-containing protein</fullName>
    </recommendedName>
</protein>
<dbReference type="InterPro" id="IPR002048">
    <property type="entry name" value="EF_hand_dom"/>
</dbReference>
<proteinExistence type="predicted"/>
<dbReference type="AlphaFoldDB" id="A0A814QHL4"/>
<name>A0A814QHL4_9BILA</name>
<dbReference type="SUPFAM" id="SSF47473">
    <property type="entry name" value="EF-hand"/>
    <property type="match status" value="1"/>
</dbReference>
<evidence type="ECO:0000313" key="3">
    <source>
        <dbReference type="EMBL" id="CAF3769062.1"/>
    </source>
</evidence>
<reference evidence="2" key="1">
    <citation type="submission" date="2021-02" db="EMBL/GenBank/DDBJ databases">
        <authorList>
            <person name="Nowell W R."/>
        </authorList>
    </citation>
    <scope>NUCLEOTIDE SEQUENCE</scope>
</reference>
<sequence>MTRQTQRSLSFNSPINVSRRSKQQPIIAVKRNVIPIKLPTIVNRTQSTTVKPSSSVHLRNLSQSIVPSSIPVDQFSPQDDLQPILLSSHFTLIKNHTIKQNLSQKAILKCKSPRAGSAISRSTIFGGTDIYEQTKSRRPLQGMDVGALLTEAVRNRLTLLFNKIDTDKDGHLSYSQVQICLPPNFPHAQMTFFRVLYDVISGTTIFGLQEFYAIAIIVELVAQQNTVLWKTFLDDVDFNYYHEDILELVDEFNDQCPIDRHIISYEIFLELVMKRIKNGKIERIANELQCIVPNIKTMKINRIDFISFLPLIIYIESCFNHEQSLFRFRENSLLDKHMQRALLS</sequence>
<dbReference type="Proteomes" id="UP000663868">
    <property type="component" value="Unassembled WGS sequence"/>
</dbReference>
<dbReference type="Proteomes" id="UP000663860">
    <property type="component" value="Unassembled WGS sequence"/>
</dbReference>